<evidence type="ECO:0000256" key="10">
    <source>
        <dbReference type="SAM" id="MobiDB-lite"/>
    </source>
</evidence>
<dbReference type="InterPro" id="IPR036640">
    <property type="entry name" value="ABC1_TM_sf"/>
</dbReference>
<keyword evidence="6" id="KW-0067">ATP-binding</keyword>
<dbReference type="InterPro" id="IPR003593">
    <property type="entry name" value="AAA+_ATPase"/>
</dbReference>
<evidence type="ECO:0000256" key="5">
    <source>
        <dbReference type="ARBA" id="ARBA00022741"/>
    </source>
</evidence>
<dbReference type="CDD" id="cd18577">
    <property type="entry name" value="ABC_6TM_Pgp_ABCB1_D1_like"/>
    <property type="match status" value="1"/>
</dbReference>
<dbReference type="Pfam" id="PF00248">
    <property type="entry name" value="Aldo_ket_red"/>
    <property type="match status" value="1"/>
</dbReference>
<evidence type="ECO:0000256" key="4">
    <source>
        <dbReference type="ARBA" id="ARBA00022692"/>
    </source>
</evidence>
<dbReference type="EMBL" id="OUUZ01000018">
    <property type="protein sequence ID" value="SPQ26678.1"/>
    <property type="molecule type" value="Genomic_DNA"/>
</dbReference>
<organism evidence="14 15">
    <name type="scientific">Thermothielavioides terrestris</name>
    <dbReference type="NCBI Taxonomy" id="2587410"/>
    <lineage>
        <taxon>Eukaryota</taxon>
        <taxon>Fungi</taxon>
        <taxon>Dikarya</taxon>
        <taxon>Ascomycota</taxon>
        <taxon>Pezizomycotina</taxon>
        <taxon>Sordariomycetes</taxon>
        <taxon>Sordariomycetidae</taxon>
        <taxon>Sordariales</taxon>
        <taxon>Chaetomiaceae</taxon>
        <taxon>Thermothielavioides</taxon>
    </lineage>
</organism>
<dbReference type="Gene3D" id="3.40.50.300">
    <property type="entry name" value="P-loop containing nucleotide triphosphate hydrolases"/>
    <property type="match status" value="2"/>
</dbReference>
<comment type="subcellular location">
    <subcellularLocation>
        <location evidence="2">Endomembrane system</location>
    </subcellularLocation>
    <subcellularLocation>
        <location evidence="1">Membrane</location>
        <topology evidence="1">Multi-pass membrane protein</topology>
    </subcellularLocation>
</comment>
<feature type="transmembrane region" description="Helical" evidence="11">
    <location>
        <begin position="872"/>
        <end position="895"/>
    </location>
</feature>
<keyword evidence="4 11" id="KW-0812">Transmembrane</keyword>
<dbReference type="FunFam" id="3.20.20.100:FF:000004">
    <property type="entry name" value="Oxidoreductase, aldo/keto reductase"/>
    <property type="match status" value="1"/>
</dbReference>
<feature type="transmembrane region" description="Helical" evidence="11">
    <location>
        <begin position="217"/>
        <end position="239"/>
    </location>
</feature>
<dbReference type="InterPro" id="IPR039421">
    <property type="entry name" value="Type_1_exporter"/>
</dbReference>
<feature type="transmembrane region" description="Helical" evidence="11">
    <location>
        <begin position="251"/>
        <end position="272"/>
    </location>
</feature>
<keyword evidence="5" id="KW-0547">Nucleotide-binding</keyword>
<evidence type="ECO:0000256" key="3">
    <source>
        <dbReference type="ARBA" id="ARBA00007577"/>
    </source>
</evidence>
<dbReference type="SUPFAM" id="SSF51430">
    <property type="entry name" value="NAD(P)-linked oxidoreductase"/>
    <property type="match status" value="1"/>
</dbReference>
<keyword evidence="8" id="KW-0560">Oxidoreductase</keyword>
<evidence type="ECO:0000256" key="11">
    <source>
        <dbReference type="SAM" id="Phobius"/>
    </source>
</evidence>
<sequence>MPVMNMISGRMVGSFTGYFSTDAATTYEMFENAIRTCALYLVGLFFIRLALDYVAYNGFRICSMRVSAAIRLEYMKSLFAQPVSTLDVLPPGQTAAIITITASTLQTGISEKLSVLLQSTSTVVAAFLIAMCYSWSLTLITSSGLLLIIITYVATTPFLVKRLNEVQHADIQASTTANEIFSSVRMIAACGADEKMARKYATWVDESRRRGLKMSPLIALQQAPVQFAVYSTFALSFWYSLKMHIELQFDSAETLIVVLMSVMLMTTSIGGITGPLSAAARAAGAATVFYTIIDAPKPDKSGVQHPEVSAAEDIVLDHVNFAYPTRPDLRILDDLSLKLPCGKVTAIVGPSGSGKSTIVGLLERWYEIEAPDSNHPSLAWRNGSITIGGRPLREIDLKWWRRQIGLVQQEPFLFNNTIYANVEFGLIGTEWEDADQKTKKQLVKQACVEAFADEFISRLPDGYSTVIGDAGIKLSGGQRQRLAIARSIVKRPKILILDEATSSIDVRGEQMVQAALDRVSKNRTTLVIAHRLTTIRKADNIVVLRKGRVVQQGTHESLMKEEGGVYWTLATAQQLTLGAEEQLDDLVQKRDAEISEKTSMATIATGTTLVESTAELDGNVVDRTKVRGFWGSFGLLLREQKHRTKWYSILLLSALGGGASQPIQAYLFATELTLFQFWGPWLQALANFWSLMFVMLALFVAISYFALGWSSSTLAFHITHYYRGEYFRNILSKSVAFFDADDHSVGALTARLATDPSLLQELLGTNLAFVIISFLNVVGCLAIAFYFGWKLSIITLCSSMPVIFAAAFFRIRYETQFEKMNNKVFAESAKFATESIGAFRTVSALTLEDTIIRRYETLLQTHIRQALWKSSWTTLIFAVADSVALLCMAFVLWYGGNLMLNREYSSFQYIVVYIAVLQGGLGAGQWLSHGPNIAKASVAAGRIINMRNQDQVDGKLVSLDVGDIGDDDMGVKIQFQNVWFRYPTRDVPILNGLSLTIEKGQFAAIDPGRPLSYLYWRGRFYSPNAGRILYNGSDISDLCLRTYRKDISLVAQEPNLFDGTLRENILLGVDEETTTEEQLHQACRDAEIHDFIASLPDGYNTEVGTRGVTLSGGQKQRLAIARALIRNPRLLLLDEATSNLDAETEKSVQAVFEKNKKNRTMVVVAHRLATIQNADVIFVLADGRVVEKGDHASLLITPEAMAQFITPGLKQSIENSKCEYRRLGNSGLRVSVPIFGCMSFGDPRTLDWAIGEEEALPLLKAAYDRGLNTWDTANAYSNGASEIIVGKALKKYNIPREKVVIMTKCYFAVGEEPELRGFFVRDQLAQSKDYINQFGLSRAAIFNQVEASLKRLDTPYIDLLQIHRFDRNTPIEETMKALHDLVQSGKVRYIGASSMWATEFARMQFCAERNGWTKFISMQNHYNLLYREEEREMNRFCNDTGVGLIPWAPLCRGHLARRPEQFGTTPRSQGEKQNQPGSHGTVEPDLTIIKRVVELADKHEWPISHVALAWINKRVTSPIIGFSSVQRLEEAIAARGKVLTEEEEKYLEELYQPKPIQGHS</sequence>
<evidence type="ECO:0000256" key="2">
    <source>
        <dbReference type="ARBA" id="ARBA00004308"/>
    </source>
</evidence>
<evidence type="ECO:0000256" key="8">
    <source>
        <dbReference type="ARBA" id="ARBA00023002"/>
    </source>
</evidence>
<feature type="domain" description="ABC transporter" evidence="12">
    <location>
        <begin position="314"/>
        <end position="571"/>
    </location>
</feature>
<dbReference type="InterPro" id="IPR011527">
    <property type="entry name" value="ABC1_TM_dom"/>
</dbReference>
<dbReference type="PANTHER" id="PTHR43394">
    <property type="entry name" value="ATP-DEPENDENT PERMEASE MDL1, MITOCHONDRIAL"/>
    <property type="match status" value="1"/>
</dbReference>
<dbReference type="PROSITE" id="PS50893">
    <property type="entry name" value="ABC_TRANSPORTER_2"/>
    <property type="match status" value="2"/>
</dbReference>
<evidence type="ECO:0000313" key="14">
    <source>
        <dbReference type="EMBL" id="SPQ26678.1"/>
    </source>
</evidence>
<dbReference type="Proteomes" id="UP000289323">
    <property type="component" value="Unassembled WGS sequence"/>
</dbReference>
<dbReference type="GO" id="GO:0016491">
    <property type="term" value="F:oxidoreductase activity"/>
    <property type="evidence" value="ECO:0007669"/>
    <property type="project" value="UniProtKB-KW"/>
</dbReference>
<feature type="transmembrane region" description="Helical" evidence="11">
    <location>
        <begin position="33"/>
        <end position="55"/>
    </location>
</feature>
<feature type="region of interest" description="Disordered" evidence="10">
    <location>
        <begin position="1460"/>
        <end position="1483"/>
    </location>
</feature>
<dbReference type="Pfam" id="PF00005">
    <property type="entry name" value="ABC_tran"/>
    <property type="match status" value="2"/>
</dbReference>
<dbReference type="FunFam" id="3.40.50.300:FF:000913">
    <property type="entry name" value="ABC multidrug transporter SitT"/>
    <property type="match status" value="1"/>
</dbReference>
<dbReference type="Pfam" id="PF00664">
    <property type="entry name" value="ABC_membrane"/>
    <property type="match status" value="2"/>
</dbReference>
<dbReference type="GO" id="GO:0090374">
    <property type="term" value="P:oligopeptide export from mitochondrion"/>
    <property type="evidence" value="ECO:0007669"/>
    <property type="project" value="TreeGrafter"/>
</dbReference>
<accession>A0A446BVY2</accession>
<dbReference type="GO" id="GO:0005524">
    <property type="term" value="F:ATP binding"/>
    <property type="evidence" value="ECO:0007669"/>
    <property type="project" value="UniProtKB-KW"/>
</dbReference>
<feature type="transmembrane region" description="Helical" evidence="11">
    <location>
        <begin position="646"/>
        <end position="668"/>
    </location>
</feature>
<keyword evidence="9 11" id="KW-0472">Membrane</keyword>
<dbReference type="GO" id="GO:0005743">
    <property type="term" value="C:mitochondrial inner membrane"/>
    <property type="evidence" value="ECO:0007669"/>
    <property type="project" value="TreeGrafter"/>
</dbReference>
<dbReference type="PANTHER" id="PTHR43394:SF27">
    <property type="entry name" value="ATP-DEPENDENT TRANSLOCASE ABCB1-LIKE"/>
    <property type="match status" value="1"/>
</dbReference>
<feature type="domain" description="ABC transporter" evidence="12">
    <location>
        <begin position="973"/>
        <end position="1207"/>
    </location>
</feature>
<evidence type="ECO:0000259" key="13">
    <source>
        <dbReference type="PROSITE" id="PS50929"/>
    </source>
</evidence>
<feature type="compositionally biased region" description="Polar residues" evidence="10">
    <location>
        <begin position="1462"/>
        <end position="1478"/>
    </location>
</feature>
<dbReference type="InterPro" id="IPR036812">
    <property type="entry name" value="NAD(P)_OxRdtase_dom_sf"/>
</dbReference>
<dbReference type="InterPro" id="IPR017871">
    <property type="entry name" value="ABC_transporter-like_CS"/>
</dbReference>
<feature type="transmembrane region" description="Helical" evidence="11">
    <location>
        <begin position="115"/>
        <end position="136"/>
    </location>
</feature>
<proteinExistence type="inferred from homology"/>
<dbReference type="PROSITE" id="PS50929">
    <property type="entry name" value="ABC_TM1F"/>
    <property type="match status" value="2"/>
</dbReference>
<feature type="domain" description="ABC transmembrane type-1" evidence="13">
    <location>
        <begin position="649"/>
        <end position="935"/>
    </location>
</feature>
<evidence type="ECO:0000259" key="12">
    <source>
        <dbReference type="PROSITE" id="PS50893"/>
    </source>
</evidence>
<comment type="similarity">
    <text evidence="3">Belongs to the ABC transporter superfamily. ABCB family. Multidrug resistance exporter (TC 3.A.1.201) subfamily.</text>
</comment>
<reference evidence="14 15" key="1">
    <citation type="submission" date="2018-04" db="EMBL/GenBank/DDBJ databases">
        <authorList>
            <person name="Huttner S."/>
            <person name="Dainat J."/>
        </authorList>
    </citation>
    <scope>NUCLEOTIDE SEQUENCE [LARGE SCALE GENOMIC DNA]</scope>
</reference>
<evidence type="ECO:0000313" key="15">
    <source>
        <dbReference type="Proteomes" id="UP000289323"/>
    </source>
</evidence>
<feature type="transmembrane region" description="Helical" evidence="11">
    <location>
        <begin position="793"/>
        <end position="813"/>
    </location>
</feature>
<dbReference type="Gene3D" id="3.20.20.100">
    <property type="entry name" value="NADP-dependent oxidoreductase domain"/>
    <property type="match status" value="1"/>
</dbReference>
<dbReference type="SUPFAM" id="SSF90123">
    <property type="entry name" value="ABC transporter transmembrane region"/>
    <property type="match status" value="2"/>
</dbReference>
<dbReference type="InterPro" id="IPR023210">
    <property type="entry name" value="NADP_OxRdtase_dom"/>
</dbReference>
<dbReference type="CDD" id="cd18578">
    <property type="entry name" value="ABC_6TM_Pgp_ABCB1_D2_like"/>
    <property type="match status" value="1"/>
</dbReference>
<dbReference type="CDD" id="cd19079">
    <property type="entry name" value="AKR_EcYajO-like"/>
    <property type="match status" value="1"/>
</dbReference>
<evidence type="ECO:0000256" key="6">
    <source>
        <dbReference type="ARBA" id="ARBA00022840"/>
    </source>
</evidence>
<dbReference type="FunFam" id="3.40.50.300:FF:001530">
    <property type="entry name" value="ABC multidrug transporter (Eurofung)"/>
    <property type="match status" value="1"/>
</dbReference>
<evidence type="ECO:0000256" key="7">
    <source>
        <dbReference type="ARBA" id="ARBA00022989"/>
    </source>
</evidence>
<evidence type="ECO:0000256" key="1">
    <source>
        <dbReference type="ARBA" id="ARBA00004141"/>
    </source>
</evidence>
<dbReference type="InterPro" id="IPR003439">
    <property type="entry name" value="ABC_transporter-like_ATP-bd"/>
</dbReference>
<dbReference type="PROSITE" id="PS00211">
    <property type="entry name" value="ABC_TRANSPORTER_1"/>
    <property type="match status" value="2"/>
</dbReference>
<keyword evidence="7 11" id="KW-1133">Transmembrane helix</keyword>
<dbReference type="SMART" id="SM00382">
    <property type="entry name" value="AAA"/>
    <property type="match status" value="2"/>
</dbReference>
<dbReference type="GO" id="GO:0016887">
    <property type="term" value="F:ATP hydrolysis activity"/>
    <property type="evidence" value="ECO:0007669"/>
    <property type="project" value="InterPro"/>
</dbReference>
<dbReference type="GO" id="GO:0015421">
    <property type="term" value="F:ABC-type oligopeptide transporter activity"/>
    <property type="evidence" value="ECO:0007669"/>
    <property type="project" value="TreeGrafter"/>
</dbReference>
<feature type="transmembrane region" description="Helical" evidence="11">
    <location>
        <begin position="688"/>
        <end position="707"/>
    </location>
</feature>
<dbReference type="GO" id="GO:0005829">
    <property type="term" value="C:cytosol"/>
    <property type="evidence" value="ECO:0007669"/>
    <property type="project" value="UniProtKB-ARBA"/>
</dbReference>
<name>A0A446BVY2_9PEZI</name>
<dbReference type="InterPro" id="IPR027417">
    <property type="entry name" value="P-loop_NTPase"/>
</dbReference>
<dbReference type="SUPFAM" id="SSF52540">
    <property type="entry name" value="P-loop containing nucleoside triphosphate hydrolases"/>
    <property type="match status" value="2"/>
</dbReference>
<dbReference type="Gene3D" id="1.20.1560.10">
    <property type="entry name" value="ABC transporter type 1, transmembrane domain"/>
    <property type="match status" value="1"/>
</dbReference>
<feature type="transmembrane region" description="Helical" evidence="11">
    <location>
        <begin position="767"/>
        <end position="787"/>
    </location>
</feature>
<gene>
    <name evidence="14" type="ORF">TT172_LOCUS9097</name>
</gene>
<feature type="domain" description="ABC transmembrane type-1" evidence="13">
    <location>
        <begin position="1"/>
        <end position="281"/>
    </location>
</feature>
<evidence type="ECO:0000256" key="9">
    <source>
        <dbReference type="ARBA" id="ARBA00023136"/>
    </source>
</evidence>
<protein>
    <submittedName>
        <fullName evidence="14">75070c27-55d5-42aa-aebe-165c8ee5257c</fullName>
    </submittedName>
</protein>
<dbReference type="GO" id="GO:0012505">
    <property type="term" value="C:endomembrane system"/>
    <property type="evidence" value="ECO:0007669"/>
    <property type="project" value="UniProtKB-SubCell"/>
</dbReference>